<dbReference type="SUPFAM" id="SSF52540">
    <property type="entry name" value="P-loop containing nucleoside triphosphate hydrolases"/>
    <property type="match status" value="1"/>
</dbReference>
<evidence type="ECO:0000256" key="5">
    <source>
        <dbReference type="SAM" id="MobiDB-lite"/>
    </source>
</evidence>
<evidence type="ECO:0000313" key="7">
    <source>
        <dbReference type="EMBL" id="KAJ4956494.1"/>
    </source>
</evidence>
<keyword evidence="8" id="KW-1185">Reference proteome</keyword>
<dbReference type="Gene3D" id="1.20.5.190">
    <property type="match status" value="1"/>
</dbReference>
<keyword evidence="1" id="KW-0112">Calmodulin-binding</keyword>
<feature type="compositionally biased region" description="Polar residues" evidence="5">
    <location>
        <begin position="370"/>
        <end position="404"/>
    </location>
</feature>
<feature type="compositionally biased region" description="Basic and acidic residues" evidence="5">
    <location>
        <begin position="471"/>
        <end position="487"/>
    </location>
</feature>
<dbReference type="EMBL" id="JAMYWD010000011">
    <property type="protein sequence ID" value="KAJ4956494.1"/>
    <property type="molecule type" value="Genomic_DNA"/>
</dbReference>
<dbReference type="OrthoDB" id="1915057at2759"/>
<evidence type="ECO:0000256" key="1">
    <source>
        <dbReference type="ARBA" id="ARBA00022860"/>
    </source>
</evidence>
<dbReference type="PANTHER" id="PTHR32295:SF33">
    <property type="entry name" value="PROTEIN IQ-DOMAIN 21"/>
    <property type="match status" value="1"/>
</dbReference>
<feature type="domain" description="DUF4005" evidence="6">
    <location>
        <begin position="374"/>
        <end position="429"/>
    </location>
</feature>
<proteinExistence type="inferred from homology"/>
<feature type="compositionally biased region" description="Polar residues" evidence="5">
    <location>
        <begin position="243"/>
        <end position="257"/>
    </location>
</feature>
<dbReference type="Proteomes" id="UP001141806">
    <property type="component" value="Unassembled WGS sequence"/>
</dbReference>
<dbReference type="AlphaFoldDB" id="A0A9Q0JXP8"/>
<dbReference type="PANTHER" id="PTHR32295">
    <property type="entry name" value="IQ-DOMAIN 5-RELATED"/>
    <property type="match status" value="1"/>
</dbReference>
<comment type="caution">
    <text evidence="7">The sequence shown here is derived from an EMBL/GenBank/DDBJ whole genome shotgun (WGS) entry which is preliminary data.</text>
</comment>
<feature type="compositionally biased region" description="Basic and acidic residues" evidence="5">
    <location>
        <begin position="334"/>
        <end position="345"/>
    </location>
</feature>
<dbReference type="InterPro" id="IPR000048">
    <property type="entry name" value="IQ_motif_EF-hand-BS"/>
</dbReference>
<evidence type="ECO:0000256" key="2">
    <source>
        <dbReference type="ARBA" id="ARBA00024341"/>
    </source>
</evidence>
<dbReference type="CDD" id="cd23767">
    <property type="entry name" value="IQCD"/>
    <property type="match status" value="1"/>
</dbReference>
<evidence type="ECO:0000259" key="6">
    <source>
        <dbReference type="Pfam" id="PF13178"/>
    </source>
</evidence>
<feature type="region of interest" description="Disordered" evidence="5">
    <location>
        <begin position="51"/>
        <end position="80"/>
    </location>
</feature>
<comment type="function">
    <text evidence="4">May be involved in cooperative interactions with calmodulins or calmodulin-like proteins. Recruits calmodulin proteins to microtubules, thus being a potential scaffold in cellular signaling and trafficking. May associate with nucleic acids and regulate gene expression at the transcriptional or post-transcriptional level.</text>
</comment>
<dbReference type="Pfam" id="PF00612">
    <property type="entry name" value="IQ"/>
    <property type="match status" value="2"/>
</dbReference>
<feature type="region of interest" description="Disordered" evidence="5">
    <location>
        <begin position="199"/>
        <end position="264"/>
    </location>
</feature>
<dbReference type="InterPro" id="IPR025064">
    <property type="entry name" value="DUF4005"/>
</dbReference>
<evidence type="ECO:0000313" key="8">
    <source>
        <dbReference type="Proteomes" id="UP001141806"/>
    </source>
</evidence>
<accession>A0A9Q0JXP8</accession>
<comment type="subunit">
    <text evidence="3">Binds to multiple calmodulin (CaM) in the presence of Ca(2+) and CaM-like proteins.</text>
</comment>
<name>A0A9Q0JXP8_9MAGN</name>
<gene>
    <name evidence="7" type="ORF">NE237_013277</name>
</gene>
<feature type="compositionally biased region" description="Polar residues" evidence="5">
    <location>
        <begin position="51"/>
        <end position="66"/>
    </location>
</feature>
<dbReference type="InterPro" id="IPR027417">
    <property type="entry name" value="P-loop_NTPase"/>
</dbReference>
<feature type="region of interest" description="Disordered" evidence="5">
    <location>
        <begin position="317"/>
        <end position="487"/>
    </location>
</feature>
<sequence length="487" mass="55223">MEREFVLPICGMGKKGSWFTTVKRAFKSSPKNLDKKKHDVVEKWQPAETPDTVSFENFPVETSTDATNDETTSEQSTYTTEDRNHAMAVALATAAAAEAAVAAAQAAAKVVRLAGYGRQSKEEKAAILIQSFYRGYLARRALRALKGLVRLQALVRGHNVRKQAQMTMRCMQALVRVQARVRARRFQLTHEKLLWREDQDEEEEKQRRGAHRNYEDNDEEGDEHDRRQRLKNQSPYRYPTKSAMESSWDGRNQSLENSQRKHDATFKRERALAYAFSYQKKQEHQKAANSSFYSEETEKPQWGWNWLERWMASQPRHGRHSSAQEGSYFSHPHANTDDTSERTVEVDMNTPPRQDPANMGRHGSPFDSAQYRTRQQRQTGSDTIPSYMAPTQSAKAKLRSQSPVKQRVHGGPQWNSSTRKGFITTSGCDSSSSGGGTVSTYQAPRSPSPKVNGLPTQIRRHGGYSPDSSGGDDRLLPFRRSYDLGSL</sequence>
<dbReference type="PROSITE" id="PS50096">
    <property type="entry name" value="IQ"/>
    <property type="match status" value="2"/>
</dbReference>
<protein>
    <recommendedName>
        <fullName evidence="6">DUF4005 domain-containing protein</fullName>
    </recommendedName>
</protein>
<evidence type="ECO:0000256" key="3">
    <source>
        <dbReference type="ARBA" id="ARBA00024378"/>
    </source>
</evidence>
<reference evidence="7" key="1">
    <citation type="journal article" date="2023" name="Plant J.">
        <title>The genome of the king protea, Protea cynaroides.</title>
        <authorList>
            <person name="Chang J."/>
            <person name="Duong T.A."/>
            <person name="Schoeman C."/>
            <person name="Ma X."/>
            <person name="Roodt D."/>
            <person name="Barker N."/>
            <person name="Li Z."/>
            <person name="Van de Peer Y."/>
            <person name="Mizrachi E."/>
        </authorList>
    </citation>
    <scope>NUCLEOTIDE SEQUENCE</scope>
    <source>
        <tissue evidence="7">Young leaves</tissue>
    </source>
</reference>
<feature type="compositionally biased region" description="Basic and acidic residues" evidence="5">
    <location>
        <begin position="204"/>
        <end position="215"/>
    </location>
</feature>
<organism evidence="7 8">
    <name type="scientific">Protea cynaroides</name>
    <dbReference type="NCBI Taxonomy" id="273540"/>
    <lineage>
        <taxon>Eukaryota</taxon>
        <taxon>Viridiplantae</taxon>
        <taxon>Streptophyta</taxon>
        <taxon>Embryophyta</taxon>
        <taxon>Tracheophyta</taxon>
        <taxon>Spermatophyta</taxon>
        <taxon>Magnoliopsida</taxon>
        <taxon>Proteales</taxon>
        <taxon>Proteaceae</taxon>
        <taxon>Protea</taxon>
    </lineage>
</organism>
<dbReference type="Pfam" id="PF13178">
    <property type="entry name" value="DUF4005"/>
    <property type="match status" value="1"/>
</dbReference>
<evidence type="ECO:0000256" key="4">
    <source>
        <dbReference type="ARBA" id="ARBA00045534"/>
    </source>
</evidence>
<dbReference type="GO" id="GO:0005516">
    <property type="term" value="F:calmodulin binding"/>
    <property type="evidence" value="ECO:0007669"/>
    <property type="project" value="UniProtKB-KW"/>
</dbReference>
<comment type="similarity">
    <text evidence="2">Belongs to the IQD family.</text>
</comment>
<dbReference type="SMART" id="SM00015">
    <property type="entry name" value="IQ"/>
    <property type="match status" value="2"/>
</dbReference>